<evidence type="ECO:0000256" key="1">
    <source>
        <dbReference type="SAM" id="MobiDB-lite"/>
    </source>
</evidence>
<proteinExistence type="predicted"/>
<dbReference type="AlphaFoldDB" id="A0A553I1B5"/>
<reference evidence="3" key="1">
    <citation type="submission" date="2019-06" db="EMBL/GenBank/DDBJ databases">
        <title>Draft genome sequence of the griseofulvin-producing fungus Xylaria cubensis strain G536.</title>
        <authorList>
            <person name="Mead M.E."/>
            <person name="Raja H.A."/>
            <person name="Steenwyk J.L."/>
            <person name="Knowles S.L."/>
            <person name="Oberlies N.H."/>
            <person name="Rokas A."/>
        </authorList>
    </citation>
    <scope>NUCLEOTIDE SEQUENCE [LARGE SCALE GENOMIC DNA]</scope>
    <source>
        <strain evidence="3">G536</strain>
    </source>
</reference>
<feature type="compositionally biased region" description="Basic and acidic residues" evidence="1">
    <location>
        <begin position="561"/>
        <end position="575"/>
    </location>
</feature>
<dbReference type="Proteomes" id="UP000319160">
    <property type="component" value="Unassembled WGS sequence"/>
</dbReference>
<evidence type="ECO:0000313" key="2">
    <source>
        <dbReference type="EMBL" id="TRX93994.1"/>
    </source>
</evidence>
<gene>
    <name evidence="2" type="ORF">FHL15_005072</name>
</gene>
<feature type="compositionally biased region" description="Acidic residues" evidence="1">
    <location>
        <begin position="542"/>
        <end position="554"/>
    </location>
</feature>
<sequence>MNTRRTRATSRREESLEPQGSPVAVGAVTRRTRSGPKRAEVEDASPQSKSSKSTYHLESGIPQRGTRRRRRRSLESVATNDFPKSSGEHASPEHPLTGIVEPVVIEDRIAASNVDSQSDSYEDRVARLQDILDFDLPKLCRWCDKTYEALKSLTRPEPTAEERKNLNTARKSFKLARRLLAEDDAAYIDLSSSDLPYRDDQEAETVIQKATRLANLVSLLLSLTDLKRSNGTILPFLRELDTIFPTFLDSPSKPPESQELVFRVRCRRLAECLSEEPEREPLVLAAAIFCEGPADTSEEAAKSLRKGPFRTFGGMEQGEDFTSSRSFKAQLNGIVDKLASQERAKTEQYLNTTFPRDKLLEQLREWALDMYVHVNKKADDSSLPPGGHDEGAHNDGAGHEDSERSFHSGNDESEEGSDSELSSEPEQYHQLKTLIKEPSFIQDPSTLAAVRRRERDGSKRPETDQPTDQPTDQRATKRNLTESQMREAIRQLDPADILGSSNPDDGTGSGAAPLDTRASYPRSRSGSRELGATRKRTRSQDEDGDYVDDNDDFEVNVQLIDESRRIRHDDSDVPRRPPKRPRFAGNTTATQIRERDLTALSQVARANKLANRARGHQLRERWSDVDTDHLLNLIADRDLNCSWSAMEKEGGFQTPRNQQAIRDKARNLKKGYLCADAILPSGFDYVYLSKKERDDVIASGHNPDRSENDIDEHGRVTRNLWRDVES</sequence>
<feature type="compositionally biased region" description="Basic and acidic residues" evidence="1">
    <location>
        <begin position="451"/>
        <end position="463"/>
    </location>
</feature>
<dbReference type="EMBL" id="VFLP01000025">
    <property type="protein sequence ID" value="TRX93994.1"/>
    <property type="molecule type" value="Genomic_DNA"/>
</dbReference>
<protein>
    <recommendedName>
        <fullName evidence="4">Myb-like domain-containing protein</fullName>
    </recommendedName>
</protein>
<organism evidence="2 3">
    <name type="scientific">Xylaria flabelliformis</name>
    <dbReference type="NCBI Taxonomy" id="2512241"/>
    <lineage>
        <taxon>Eukaryota</taxon>
        <taxon>Fungi</taxon>
        <taxon>Dikarya</taxon>
        <taxon>Ascomycota</taxon>
        <taxon>Pezizomycotina</taxon>
        <taxon>Sordariomycetes</taxon>
        <taxon>Xylariomycetidae</taxon>
        <taxon>Xylariales</taxon>
        <taxon>Xylariaceae</taxon>
        <taxon>Xylaria</taxon>
    </lineage>
</organism>
<dbReference type="OrthoDB" id="5398572at2759"/>
<feature type="compositionally biased region" description="Basic and acidic residues" evidence="1">
    <location>
        <begin position="387"/>
        <end position="410"/>
    </location>
</feature>
<evidence type="ECO:0008006" key="4">
    <source>
        <dbReference type="Google" id="ProtNLM"/>
    </source>
</evidence>
<dbReference type="STRING" id="2512241.A0A553I1B5"/>
<feature type="compositionally biased region" description="Polar residues" evidence="1">
    <location>
        <begin position="464"/>
        <end position="473"/>
    </location>
</feature>
<keyword evidence="3" id="KW-1185">Reference proteome</keyword>
<feature type="region of interest" description="Disordered" evidence="1">
    <location>
        <begin position="450"/>
        <end position="588"/>
    </location>
</feature>
<feature type="compositionally biased region" description="Acidic residues" evidence="1">
    <location>
        <begin position="411"/>
        <end position="423"/>
    </location>
</feature>
<feature type="region of interest" description="Disordered" evidence="1">
    <location>
        <begin position="1"/>
        <end position="96"/>
    </location>
</feature>
<feature type="compositionally biased region" description="Polar residues" evidence="1">
    <location>
        <begin position="45"/>
        <end position="56"/>
    </location>
</feature>
<name>A0A553I1B5_9PEZI</name>
<comment type="caution">
    <text evidence="2">The sequence shown here is derived from an EMBL/GenBank/DDBJ whole genome shotgun (WGS) entry which is preliminary data.</text>
</comment>
<feature type="region of interest" description="Disordered" evidence="1">
    <location>
        <begin position="379"/>
        <end position="427"/>
    </location>
</feature>
<accession>A0A553I1B5</accession>
<evidence type="ECO:0000313" key="3">
    <source>
        <dbReference type="Proteomes" id="UP000319160"/>
    </source>
</evidence>